<keyword evidence="3 5" id="KW-0238">DNA-binding</keyword>
<feature type="domain" description="Response regulatory" evidence="6">
    <location>
        <begin position="9"/>
        <end position="123"/>
    </location>
</feature>
<dbReference type="InterPro" id="IPR036388">
    <property type="entry name" value="WH-like_DNA-bd_sf"/>
</dbReference>
<dbReference type="SUPFAM" id="SSF52172">
    <property type="entry name" value="CheY-like"/>
    <property type="match status" value="1"/>
</dbReference>
<evidence type="ECO:0000313" key="8">
    <source>
        <dbReference type="EMBL" id="UQX87012.1"/>
    </source>
</evidence>
<organism evidence="8 9">
    <name type="scientific">Jatrophihabitans telluris</name>
    <dbReference type="NCBI Taxonomy" id="2038343"/>
    <lineage>
        <taxon>Bacteria</taxon>
        <taxon>Bacillati</taxon>
        <taxon>Actinomycetota</taxon>
        <taxon>Actinomycetes</taxon>
        <taxon>Jatrophihabitantales</taxon>
        <taxon>Jatrophihabitantaceae</taxon>
        <taxon>Jatrophihabitans</taxon>
    </lineage>
</organism>
<evidence type="ECO:0000259" key="6">
    <source>
        <dbReference type="PROSITE" id="PS50110"/>
    </source>
</evidence>
<keyword evidence="1 4" id="KW-0597">Phosphoprotein</keyword>
<evidence type="ECO:0000256" key="4">
    <source>
        <dbReference type="PROSITE-ProRule" id="PRU00169"/>
    </source>
</evidence>
<dbReference type="InterPro" id="IPR001789">
    <property type="entry name" value="Sig_transdc_resp-reg_receiver"/>
</dbReference>
<feature type="modified residue" description="4-aspartylphosphate" evidence="4">
    <location>
        <position position="58"/>
    </location>
</feature>
<dbReference type="SMART" id="SM00862">
    <property type="entry name" value="Trans_reg_C"/>
    <property type="match status" value="1"/>
</dbReference>
<feature type="domain" description="OmpR/PhoB-type" evidence="7">
    <location>
        <begin position="133"/>
        <end position="236"/>
    </location>
</feature>
<evidence type="ECO:0000256" key="2">
    <source>
        <dbReference type="ARBA" id="ARBA00023012"/>
    </source>
</evidence>
<dbReference type="PANTHER" id="PTHR48111">
    <property type="entry name" value="REGULATOR OF RPOS"/>
    <property type="match status" value="1"/>
</dbReference>
<dbReference type="InterPro" id="IPR039420">
    <property type="entry name" value="WalR-like"/>
</dbReference>
<dbReference type="Pfam" id="PF00486">
    <property type="entry name" value="Trans_reg_C"/>
    <property type="match status" value="1"/>
</dbReference>
<evidence type="ECO:0000256" key="1">
    <source>
        <dbReference type="ARBA" id="ARBA00022553"/>
    </source>
</evidence>
<reference evidence="8" key="1">
    <citation type="journal article" date="2018" name="Int. J. Syst. Evol. Microbiol.">
        <title>Jatrophihabitans telluris sp. nov., isolated from sediment soil of lava forest wetlands and the emended description of the genus Jatrophihabitans.</title>
        <authorList>
            <person name="Lee K.C."/>
            <person name="Suh M.K."/>
            <person name="Eom M.K."/>
            <person name="Kim K.K."/>
            <person name="Kim J.S."/>
            <person name="Kim D.S."/>
            <person name="Ko S.H."/>
            <person name="Shin Y.K."/>
            <person name="Lee J.S."/>
        </authorList>
    </citation>
    <scope>NUCLEOTIDE SEQUENCE</scope>
    <source>
        <strain evidence="8">N237</strain>
    </source>
</reference>
<gene>
    <name evidence="8" type="ORF">M6D93_11915</name>
</gene>
<accession>A0ABY4QV82</accession>
<dbReference type="InterPro" id="IPR011006">
    <property type="entry name" value="CheY-like_superfamily"/>
</dbReference>
<dbReference type="PROSITE" id="PS51755">
    <property type="entry name" value="OMPR_PHOB"/>
    <property type="match status" value="1"/>
</dbReference>
<sequence length="242" mass="26719">MKYPHAMAMMLLIEDDPVIGNALQATLRDSRHQIAWAQNGTEGLRLADQVRFELVLLDLGLPDLDGFDVCRQIRTLNPNVVMVILTASDAENDVVVALEAGADDYLTKPFRTNELQARLRAHLRRGSAAGNAARTQRFDSLVIDRSRRVVELAGHPVALRAREFDLLSALAAERGSLVSRWSLALEVWGDASIAANKTIDVHLSMLRRRLTAASVAAAVRCPRIVTVRGRGFRLESDPAEHQ</sequence>
<name>A0ABY4QV82_9ACTN</name>
<dbReference type="RefSeq" id="WP_249769438.1">
    <property type="nucleotide sequence ID" value="NZ_CP097332.1"/>
</dbReference>
<dbReference type="PROSITE" id="PS50110">
    <property type="entry name" value="RESPONSE_REGULATORY"/>
    <property type="match status" value="1"/>
</dbReference>
<dbReference type="Gene3D" id="6.10.250.690">
    <property type="match status" value="1"/>
</dbReference>
<dbReference type="CDD" id="cd00383">
    <property type="entry name" value="trans_reg_C"/>
    <property type="match status" value="1"/>
</dbReference>
<evidence type="ECO:0000256" key="3">
    <source>
        <dbReference type="ARBA" id="ARBA00023125"/>
    </source>
</evidence>
<protein>
    <submittedName>
        <fullName evidence="8">Response regulator transcription factor</fullName>
    </submittedName>
</protein>
<dbReference type="Gene3D" id="3.40.50.2300">
    <property type="match status" value="1"/>
</dbReference>
<keyword evidence="9" id="KW-1185">Reference proteome</keyword>
<dbReference type="PANTHER" id="PTHR48111:SF40">
    <property type="entry name" value="PHOSPHATE REGULON TRANSCRIPTIONAL REGULATORY PROTEIN PHOB"/>
    <property type="match status" value="1"/>
</dbReference>
<dbReference type="EMBL" id="CP097332">
    <property type="protein sequence ID" value="UQX87012.1"/>
    <property type="molecule type" value="Genomic_DNA"/>
</dbReference>
<evidence type="ECO:0000259" key="7">
    <source>
        <dbReference type="PROSITE" id="PS51755"/>
    </source>
</evidence>
<keyword evidence="2" id="KW-0902">Two-component regulatory system</keyword>
<dbReference type="Gene3D" id="1.10.10.10">
    <property type="entry name" value="Winged helix-like DNA-binding domain superfamily/Winged helix DNA-binding domain"/>
    <property type="match status" value="1"/>
</dbReference>
<dbReference type="Proteomes" id="UP001056336">
    <property type="component" value="Chromosome"/>
</dbReference>
<dbReference type="Pfam" id="PF00072">
    <property type="entry name" value="Response_reg"/>
    <property type="match status" value="1"/>
</dbReference>
<dbReference type="SMART" id="SM00448">
    <property type="entry name" value="REC"/>
    <property type="match status" value="1"/>
</dbReference>
<evidence type="ECO:0000313" key="9">
    <source>
        <dbReference type="Proteomes" id="UP001056336"/>
    </source>
</evidence>
<dbReference type="InterPro" id="IPR001867">
    <property type="entry name" value="OmpR/PhoB-type_DNA-bd"/>
</dbReference>
<proteinExistence type="predicted"/>
<feature type="DNA-binding region" description="OmpR/PhoB-type" evidence="5">
    <location>
        <begin position="133"/>
        <end position="236"/>
    </location>
</feature>
<reference evidence="8" key="2">
    <citation type="submission" date="2022-05" db="EMBL/GenBank/DDBJ databases">
        <authorList>
            <person name="Kim J.-S."/>
            <person name="Lee K."/>
            <person name="Suh M."/>
            <person name="Eom M."/>
            <person name="Kim J.-S."/>
            <person name="Kim D.-S."/>
            <person name="Ko S.-H."/>
            <person name="Shin Y."/>
            <person name="Lee J.-S."/>
        </authorList>
    </citation>
    <scope>NUCLEOTIDE SEQUENCE</scope>
    <source>
        <strain evidence="8">N237</strain>
    </source>
</reference>
<evidence type="ECO:0000256" key="5">
    <source>
        <dbReference type="PROSITE-ProRule" id="PRU01091"/>
    </source>
</evidence>